<dbReference type="Proteomes" id="UP001210261">
    <property type="component" value="Unassembled WGS sequence"/>
</dbReference>
<dbReference type="EMBL" id="JAQHXR010000006">
    <property type="protein sequence ID" value="MDA3969599.1"/>
    <property type="molecule type" value="Genomic_DNA"/>
</dbReference>
<keyword evidence="2" id="KW-0547">Nucleotide-binding</keyword>
<accession>A0ABT4VFW3</accession>
<dbReference type="RefSeq" id="WP_271021958.1">
    <property type="nucleotide sequence ID" value="NZ_JAQHXR010000006.1"/>
</dbReference>
<dbReference type="PROSITE" id="PS51192">
    <property type="entry name" value="HELICASE_ATP_BIND_1"/>
    <property type="match status" value="1"/>
</dbReference>
<evidence type="ECO:0000313" key="3">
    <source>
        <dbReference type="Proteomes" id="UP001210261"/>
    </source>
</evidence>
<gene>
    <name evidence="2" type="ORF">PF021_07970</name>
</gene>
<keyword evidence="2" id="KW-0378">Hydrolase</keyword>
<comment type="caution">
    <text evidence="2">The sequence shown here is derived from an EMBL/GenBank/DDBJ whole genome shotgun (WGS) entry which is preliminary data.</text>
</comment>
<dbReference type="InterPro" id="IPR045572">
    <property type="entry name" value="RE_endonuc_C"/>
</dbReference>
<feature type="domain" description="Helicase ATP-binding" evidence="1">
    <location>
        <begin position="46"/>
        <end position="232"/>
    </location>
</feature>
<dbReference type="GO" id="GO:0004386">
    <property type="term" value="F:helicase activity"/>
    <property type="evidence" value="ECO:0007669"/>
    <property type="project" value="UniProtKB-KW"/>
</dbReference>
<proteinExistence type="predicted"/>
<organism evidence="2 3">
    <name type="scientific">Helicobacter ibis</name>
    <dbReference type="NCBI Taxonomy" id="2962633"/>
    <lineage>
        <taxon>Bacteria</taxon>
        <taxon>Pseudomonadati</taxon>
        <taxon>Campylobacterota</taxon>
        <taxon>Epsilonproteobacteria</taxon>
        <taxon>Campylobacterales</taxon>
        <taxon>Helicobacteraceae</taxon>
        <taxon>Helicobacter</taxon>
    </lineage>
</organism>
<dbReference type="PANTHER" id="PTHR47396">
    <property type="entry name" value="TYPE I RESTRICTION ENZYME ECOKI R PROTEIN"/>
    <property type="match status" value="1"/>
</dbReference>
<dbReference type="SUPFAM" id="SSF52540">
    <property type="entry name" value="P-loop containing nucleoside triphosphate hydrolases"/>
    <property type="match status" value="2"/>
</dbReference>
<reference evidence="2 3" key="1">
    <citation type="submission" date="2023-01" db="EMBL/GenBank/DDBJ databases">
        <title>Description of Helicobacter ibis sp. nov. isolated from faecal droppings of black-faced ibis (Theristicus melanopis).</title>
        <authorList>
            <person name="Lopez-Cantillo M."/>
            <person name="Vidal-Veuthey B."/>
            <person name="Mella A."/>
            <person name="De La Haba R."/>
            <person name="Collado L."/>
        </authorList>
    </citation>
    <scope>NUCLEOTIDE SEQUENCE [LARGE SCALE GENOMIC DNA]</scope>
    <source>
        <strain evidence="2 3">A82</strain>
    </source>
</reference>
<keyword evidence="3" id="KW-1185">Reference proteome</keyword>
<dbReference type="InterPro" id="IPR050742">
    <property type="entry name" value="Helicase_Restrict-Modif_Enz"/>
</dbReference>
<dbReference type="InterPro" id="IPR014001">
    <property type="entry name" value="Helicase_ATP-bd"/>
</dbReference>
<dbReference type="PANTHER" id="PTHR47396:SF1">
    <property type="entry name" value="ATP-DEPENDENT HELICASE IRC3-RELATED"/>
    <property type="match status" value="1"/>
</dbReference>
<evidence type="ECO:0000313" key="2">
    <source>
        <dbReference type="EMBL" id="MDA3969599.1"/>
    </source>
</evidence>
<keyword evidence="2" id="KW-0067">ATP-binding</keyword>
<name>A0ABT4VFW3_9HELI</name>
<sequence length="970" mass="112730">MIFEKQEYQQNCLENIVKILQDFDFKKQDNLQECLRAFYKITPLPVQNISDKLNLDILMETGTGKTFTYLNLIFELNKQFKQNKFIIFVPRKAILESVKQNINLTKNYFYSEYKKHLKAYTYTDSKSQSLIINHYIKNEDELSVLILTNSAIDKEGNLLNKNNENLFNTKSIFENIISLKPISIIDEPHLLKGEAFNKYFSKLNSLYFRFGATFPKENDYELSNVAYCLDSICAFRSYLVKQIRVHTLIQDNTTPFLIATNTSKSKSESKSATFSFFKNGIEKRTTILQNSNLGKLDSSFQGISLVNVNKDKAYLSNGKIIEKKKSYKLSEDEIESLLAKAIDLHFEKEERLFKQNIKALSLFFIPNITDFRGEEPFVKNTFERLYKQKRNEVLKQNLDSKYREYLEKDYDDEGKLKVHQGYFSGDAKLSSKEKNIDNQEAADIALILKDKEKLLSFDTSLRFIFSVWALQEGWDNPNIFTLTKLANSSSDVSRHQQVGRGLRICVNNEGKRITHRFLRDDENEFFDINHLDMLVSSEERGFIEDLQREIMDSSFALDAVWISQERLESQGLNAREASRLLIKLEDLNLVEFDELGNIYKIIAPIYETIKDNKDLKELLKDKFDSILESFKNLNTTKEQVQNANAPKEKVKIKHTLAEEFKELWNTINQKSLIVYQNINQDSLIQNIAKEFNKIQIEKESITFESKIFDTENNKIITQDIQTIGTKDYTKALNKDFKSLALDFALSNQISLPFLLELLNKLNRSNFNNSPKAAFEALKSIFKEELHKNLLLSVGYEFAQSYSNESVLYDENGKPKKEIEAQKLGKFIAKDFKSNEPLTPASNYLFEKVVYDSQIEKEVILEETREIDSKSIVVFAKLPKFSIPTPFKNYEPDFAYLLKDKNGQKIFFVCETKGYNDASQIPAVEQKKIDYAKRFFKSLQKSLKDENIKVIYNTRINKQDLLTSLKQAQGE</sequence>
<protein>
    <submittedName>
        <fullName evidence="2">DEAD/DEAH box helicase family protein</fullName>
    </submittedName>
</protein>
<evidence type="ECO:0000259" key="1">
    <source>
        <dbReference type="PROSITE" id="PS51192"/>
    </source>
</evidence>
<dbReference type="InterPro" id="IPR006935">
    <property type="entry name" value="Helicase/UvrB_N"/>
</dbReference>
<dbReference type="Pfam" id="PF04851">
    <property type="entry name" value="ResIII"/>
    <property type="match status" value="1"/>
</dbReference>
<keyword evidence="2" id="KW-0347">Helicase</keyword>
<dbReference type="Pfam" id="PF19778">
    <property type="entry name" value="RE_endonuc"/>
    <property type="match status" value="1"/>
</dbReference>
<dbReference type="InterPro" id="IPR027417">
    <property type="entry name" value="P-loop_NTPase"/>
</dbReference>
<dbReference type="Gene3D" id="3.40.50.300">
    <property type="entry name" value="P-loop containing nucleotide triphosphate hydrolases"/>
    <property type="match status" value="2"/>
</dbReference>